<dbReference type="EMBL" id="JANVFS010000011">
    <property type="protein sequence ID" value="KAJ4484709.1"/>
    <property type="molecule type" value="Genomic_DNA"/>
</dbReference>
<accession>A0A9W9DT02</accession>
<gene>
    <name evidence="1" type="ORF">C8J55DRAFT_487774</name>
</gene>
<comment type="caution">
    <text evidence="1">The sequence shown here is derived from an EMBL/GenBank/DDBJ whole genome shotgun (WGS) entry which is preliminary data.</text>
</comment>
<dbReference type="AlphaFoldDB" id="A0A9W9DT02"/>
<evidence type="ECO:0000313" key="1">
    <source>
        <dbReference type="EMBL" id="KAJ4484709.1"/>
    </source>
</evidence>
<name>A0A9W9DT02_9AGAR</name>
<proteinExistence type="predicted"/>
<dbReference type="Proteomes" id="UP001150238">
    <property type="component" value="Unassembled WGS sequence"/>
</dbReference>
<evidence type="ECO:0000313" key="2">
    <source>
        <dbReference type="Proteomes" id="UP001150238"/>
    </source>
</evidence>
<organism evidence="1 2">
    <name type="scientific">Lentinula lateritia</name>
    <dbReference type="NCBI Taxonomy" id="40482"/>
    <lineage>
        <taxon>Eukaryota</taxon>
        <taxon>Fungi</taxon>
        <taxon>Dikarya</taxon>
        <taxon>Basidiomycota</taxon>
        <taxon>Agaricomycotina</taxon>
        <taxon>Agaricomycetes</taxon>
        <taxon>Agaricomycetidae</taxon>
        <taxon>Agaricales</taxon>
        <taxon>Marasmiineae</taxon>
        <taxon>Omphalotaceae</taxon>
        <taxon>Lentinula</taxon>
    </lineage>
</organism>
<sequence>MRLIQSVYAMTLLIGLVSITSAIPILSHLVGLLQDSSLGDSYFPSATSGRYPNNDRPNIQTPTNQSTLIRSRFQLIFHPVPGGDLDDPSTFENTKRMVDIITQYLNQGVHYHQLSPSDFTLVNGWVADGNGSSPVVEFRLEDSNRRGHCNPFCFGMIDVPYDAGDEAENPDITSIHGTLAQDRWQLHLDHAVSRTLS</sequence>
<reference evidence="1" key="2">
    <citation type="journal article" date="2023" name="Proc. Natl. Acad. Sci. U.S.A.">
        <title>A global phylogenomic analysis of the shiitake genus Lentinula.</title>
        <authorList>
            <person name="Sierra-Patev S."/>
            <person name="Min B."/>
            <person name="Naranjo-Ortiz M."/>
            <person name="Looney B."/>
            <person name="Konkel Z."/>
            <person name="Slot J.C."/>
            <person name="Sakamoto Y."/>
            <person name="Steenwyk J.L."/>
            <person name="Rokas A."/>
            <person name="Carro J."/>
            <person name="Camarero S."/>
            <person name="Ferreira P."/>
            <person name="Molpeceres G."/>
            <person name="Ruiz-Duenas F.J."/>
            <person name="Serrano A."/>
            <person name="Henrissat B."/>
            <person name="Drula E."/>
            <person name="Hughes K.W."/>
            <person name="Mata J.L."/>
            <person name="Ishikawa N.K."/>
            <person name="Vargas-Isla R."/>
            <person name="Ushijima S."/>
            <person name="Smith C.A."/>
            <person name="Donoghue J."/>
            <person name="Ahrendt S."/>
            <person name="Andreopoulos W."/>
            <person name="He G."/>
            <person name="LaButti K."/>
            <person name="Lipzen A."/>
            <person name="Ng V."/>
            <person name="Riley R."/>
            <person name="Sandor L."/>
            <person name="Barry K."/>
            <person name="Martinez A.T."/>
            <person name="Xiao Y."/>
            <person name="Gibbons J.G."/>
            <person name="Terashima K."/>
            <person name="Grigoriev I.V."/>
            <person name="Hibbett D."/>
        </authorList>
    </citation>
    <scope>NUCLEOTIDE SEQUENCE</scope>
    <source>
        <strain evidence="1">Sp2 HRB7682 ss15</strain>
    </source>
</reference>
<reference evidence="1" key="1">
    <citation type="submission" date="2022-08" db="EMBL/GenBank/DDBJ databases">
        <authorList>
            <consortium name="DOE Joint Genome Institute"/>
            <person name="Min B."/>
            <person name="Riley R."/>
            <person name="Sierra-Patev S."/>
            <person name="Naranjo-Ortiz M."/>
            <person name="Looney B."/>
            <person name="Konkel Z."/>
            <person name="Slot J.C."/>
            <person name="Sakamoto Y."/>
            <person name="Steenwyk J.L."/>
            <person name="Rokas A."/>
            <person name="Carro J."/>
            <person name="Camarero S."/>
            <person name="Ferreira P."/>
            <person name="Molpeceres G."/>
            <person name="Ruiz-Duenas F.J."/>
            <person name="Serrano A."/>
            <person name="Henrissat B."/>
            <person name="Drula E."/>
            <person name="Hughes K.W."/>
            <person name="Mata J.L."/>
            <person name="Ishikawa N.K."/>
            <person name="Vargas-Isla R."/>
            <person name="Ushijima S."/>
            <person name="Smith C.A."/>
            <person name="Ahrendt S."/>
            <person name="Andreopoulos W."/>
            <person name="He G."/>
            <person name="Labutti K."/>
            <person name="Lipzen A."/>
            <person name="Ng V."/>
            <person name="Sandor L."/>
            <person name="Barry K."/>
            <person name="Martinez A.T."/>
            <person name="Xiao Y."/>
            <person name="Gibbons J.G."/>
            <person name="Terashima K."/>
            <person name="Hibbett D.S."/>
            <person name="Grigoriev I.V."/>
        </authorList>
    </citation>
    <scope>NUCLEOTIDE SEQUENCE</scope>
    <source>
        <strain evidence="1">Sp2 HRB7682 ss15</strain>
    </source>
</reference>
<protein>
    <submittedName>
        <fullName evidence="1">Uncharacterized protein</fullName>
    </submittedName>
</protein>